<dbReference type="RefSeq" id="XP_002137663.2">
    <property type="nucleotide sequence ID" value="XM_002137627.3"/>
</dbReference>
<feature type="compositionally biased region" description="Polar residues" evidence="1">
    <location>
        <begin position="94"/>
        <end position="109"/>
    </location>
</feature>
<sequence length="1011" mass="115151">MEHLDRYHGQASRLDSEGNRNDPPSKSIQRRIDNTEKNSSETNNTASADPKMWLGSLDSDYSLLGSPDSGSSDYSMFGSSDSDEGKCCRDSYNHDQGSSRLLCSKSDASSPIRKGSSSPDERMTPEDPMPYDLSIKRNRPMDICTTMSITPPSSVSLASSDPLSTESTPVYPSSSSLEMPRQSFVECPPLSRQPSPPPGTSVPIGMNEISEQEGRAADLKDKLKIKRVRVLVMVETEDHHKEQSEDKPKNITANPKHKDTYQRCNTQSMPSAEHTSATPSSSYMTLYRVPGRSYQLSASVSQEDSSSLKGDRLTSKEDINTLTGELLKNQLMTRHLMPLKSRIPTPAMPDKPVGPILYNAAGCKNRQSCSGDELELQFEPTDGQSGRPRRSVLGDLSKLPDTWTDGRFTPQSMSSQSFESIGGIDGAMSWNSGVSAMRTEADTDRSSMWEGKRPARFKGQKIPREGDFRSYFELDEVSIKILWTVAYHQPTLVGLHDRILGCMERFYHHRCPVRDELIFQWYLLEGFYPIFWLLEAPLEEVIQSSDEQLDMMIQEFTYSDRISQSIPVTEDMAKYMVCAYFRVLYNYAINRKMDILSRTLLRCRFAVHVVEVFMLEQRKRPLGDTINSFELYKWSWIHEGRLKTILEEPLQTGNERATQAETQGLCIRTPNSDSFSEFYVNQQLPRPDFHAINNVSVGLRRYISKSFSETLIPCSFPCPIQGCGQDLSPSIVMSHFLTNHCRRMEEIWMGDRMICLFSPVCYPPRLNYCICMLAILDGKHKTKSHRPRYIRNLGLPTRELYFAEHLLVTVMFAKIDKSALVRETIESDEFHENELDTPRTAFSLSDAVDFHNTEYLPEIIDKKEVKVEPNPDLDDEEKTDVTSDSIYPRAGPVHFPETEPQPVDENQLYVFWLMSHDKLPRDVKVRLYVYAHERGVCGENRNLLKPIRMSKFIDVPNMLDNHKDSCLIMDHPTMAAISSNFKDIVYVDARPVYGERYSANESSDEMWVVQP</sequence>
<evidence type="ECO:0000313" key="4">
    <source>
        <dbReference type="RefSeq" id="XP_002137663.2"/>
    </source>
</evidence>
<evidence type="ECO:0000313" key="3">
    <source>
        <dbReference type="Proteomes" id="UP000001819"/>
    </source>
</evidence>
<evidence type="ECO:0000256" key="1">
    <source>
        <dbReference type="SAM" id="MobiDB-lite"/>
    </source>
</evidence>
<reference evidence="4" key="2">
    <citation type="submission" date="2025-08" db="UniProtKB">
        <authorList>
            <consortium name="RefSeq"/>
        </authorList>
    </citation>
    <scope>IDENTIFICATION</scope>
    <source>
        <strain evidence="4">MV-25-SWS-2005</strain>
        <tissue evidence="4">Whole body</tissue>
    </source>
</reference>
<name>A0A6I8V2Y0_DROPS</name>
<feature type="region of interest" description="Disordered" evidence="1">
    <location>
        <begin position="1"/>
        <end position="135"/>
    </location>
</feature>
<protein>
    <recommendedName>
        <fullName evidence="2">DUF4729 domain-containing protein</fullName>
    </recommendedName>
</protein>
<organism evidence="3 4">
    <name type="scientific">Drosophila pseudoobscura pseudoobscura</name>
    <name type="common">Fruit fly</name>
    <dbReference type="NCBI Taxonomy" id="46245"/>
    <lineage>
        <taxon>Eukaryota</taxon>
        <taxon>Metazoa</taxon>
        <taxon>Ecdysozoa</taxon>
        <taxon>Arthropoda</taxon>
        <taxon>Hexapoda</taxon>
        <taxon>Insecta</taxon>
        <taxon>Pterygota</taxon>
        <taxon>Neoptera</taxon>
        <taxon>Endopterygota</taxon>
        <taxon>Diptera</taxon>
        <taxon>Brachycera</taxon>
        <taxon>Muscomorpha</taxon>
        <taxon>Ephydroidea</taxon>
        <taxon>Drosophilidae</taxon>
        <taxon>Drosophila</taxon>
        <taxon>Sophophora</taxon>
    </lineage>
</organism>
<feature type="compositionally biased region" description="Polar residues" evidence="1">
    <location>
        <begin position="165"/>
        <end position="177"/>
    </location>
</feature>
<feature type="compositionally biased region" description="Low complexity" evidence="1">
    <location>
        <begin position="148"/>
        <end position="164"/>
    </location>
</feature>
<dbReference type="Pfam" id="PF15866">
    <property type="entry name" value="DUF4729"/>
    <property type="match status" value="1"/>
</dbReference>
<proteinExistence type="predicted"/>
<gene>
    <name evidence="4" type="primary">LOC6897514</name>
</gene>
<dbReference type="Proteomes" id="UP000001819">
    <property type="component" value="Chromosome 2"/>
</dbReference>
<keyword evidence="3" id="KW-1185">Reference proteome</keyword>
<feature type="compositionally biased region" description="Basic and acidic residues" evidence="1">
    <location>
        <begin position="1"/>
        <end position="20"/>
    </location>
</feature>
<feature type="compositionally biased region" description="Basic and acidic residues" evidence="1">
    <location>
        <begin position="83"/>
        <end position="93"/>
    </location>
</feature>
<feature type="compositionally biased region" description="Basic and acidic residues" evidence="1">
    <location>
        <begin position="238"/>
        <end position="249"/>
    </location>
</feature>
<feature type="compositionally biased region" description="Low complexity" evidence="1">
    <location>
        <begin position="40"/>
        <end position="80"/>
    </location>
</feature>
<dbReference type="AlphaFoldDB" id="A0A6I8V2Y0"/>
<feature type="region of interest" description="Disordered" evidence="1">
    <location>
        <begin position="148"/>
        <end position="179"/>
    </location>
</feature>
<dbReference type="InParanoid" id="A0A6I8V2Y0"/>
<feature type="region of interest" description="Disordered" evidence="1">
    <location>
        <begin position="238"/>
        <end position="257"/>
    </location>
</feature>
<dbReference type="KEGG" id="dpo:6897514"/>
<evidence type="ECO:0000259" key="2">
    <source>
        <dbReference type="Pfam" id="PF15866"/>
    </source>
</evidence>
<dbReference type="InterPro" id="IPR031732">
    <property type="entry name" value="DUF4729"/>
</dbReference>
<accession>A0A6I8V2Y0</accession>
<feature type="domain" description="DUF4729" evidence="2">
    <location>
        <begin position="718"/>
        <end position="979"/>
    </location>
</feature>
<feature type="compositionally biased region" description="Basic and acidic residues" evidence="1">
    <location>
        <begin position="30"/>
        <end position="39"/>
    </location>
</feature>
<reference evidence="3" key="1">
    <citation type="submission" date="2024-06" db="UniProtKB">
        <authorList>
            <consortium name="RefSeq"/>
        </authorList>
    </citation>
    <scope>NUCLEOTIDE SEQUENCE [LARGE SCALE GENOMIC DNA]</scope>
    <source>
        <strain evidence="3">MV2-25</strain>
    </source>
</reference>